<dbReference type="PROSITE" id="PS51257">
    <property type="entry name" value="PROKAR_LIPOPROTEIN"/>
    <property type="match status" value="1"/>
</dbReference>
<dbReference type="AlphaFoldDB" id="A0A5M3VP81"/>
<dbReference type="EMBL" id="BLAD01000036">
    <property type="protein sequence ID" value="GER98465.1"/>
    <property type="molecule type" value="Genomic_DNA"/>
</dbReference>
<keyword evidence="1" id="KW-0472">Membrane</keyword>
<accession>A0A5M3VP81</accession>
<keyword evidence="1" id="KW-1133">Transmembrane helix</keyword>
<comment type="caution">
    <text evidence="2">The sequence shown here is derived from an EMBL/GenBank/DDBJ whole genome shotgun (WGS) entry which is preliminary data.</text>
</comment>
<keyword evidence="3" id="KW-1185">Reference proteome</keyword>
<organism evidence="2 3">
    <name type="scientific">Acrocarpospora corrugata</name>
    <dbReference type="NCBI Taxonomy" id="35763"/>
    <lineage>
        <taxon>Bacteria</taxon>
        <taxon>Bacillati</taxon>
        <taxon>Actinomycetota</taxon>
        <taxon>Actinomycetes</taxon>
        <taxon>Streptosporangiales</taxon>
        <taxon>Streptosporangiaceae</taxon>
        <taxon>Acrocarpospora</taxon>
    </lineage>
</organism>
<reference evidence="2 3" key="1">
    <citation type="submission" date="2019-10" db="EMBL/GenBank/DDBJ databases">
        <title>Whole genome shotgun sequence of Acrocarpospora corrugata NBRC 13972.</title>
        <authorList>
            <person name="Ichikawa N."/>
            <person name="Kimura A."/>
            <person name="Kitahashi Y."/>
            <person name="Komaki H."/>
            <person name="Oguchi A."/>
        </authorList>
    </citation>
    <scope>NUCLEOTIDE SEQUENCE [LARGE SCALE GENOMIC DNA]</scope>
    <source>
        <strain evidence="2 3">NBRC 13972</strain>
    </source>
</reference>
<feature type="transmembrane region" description="Helical" evidence="1">
    <location>
        <begin position="90"/>
        <end position="109"/>
    </location>
</feature>
<evidence type="ECO:0000313" key="2">
    <source>
        <dbReference type="EMBL" id="GER98465.1"/>
    </source>
</evidence>
<evidence type="ECO:0000313" key="3">
    <source>
        <dbReference type="Proteomes" id="UP000334990"/>
    </source>
</evidence>
<keyword evidence="1" id="KW-0812">Transmembrane</keyword>
<evidence type="ECO:0000256" key="1">
    <source>
        <dbReference type="SAM" id="Phobius"/>
    </source>
</evidence>
<proteinExistence type="predicted"/>
<gene>
    <name evidence="2" type="ORF">Acor_05270</name>
</gene>
<dbReference type="Proteomes" id="UP000334990">
    <property type="component" value="Unassembled WGS sequence"/>
</dbReference>
<protein>
    <submittedName>
        <fullName evidence="2">Uncharacterized protein</fullName>
    </submittedName>
</protein>
<sequence length="144" mass="15099">MLMRNARPPLGILVPAGFVFAVVACAATALIFPAGARIPILAAAVAAYALWARHLTAALATAATTWSLATGFLVNTLGELTFTRADLTHLAAFGAAGLIGVLLSSFRHLRPVPYMFAERVPLPVPEQSNRPKEALAKRPQTVGG</sequence>
<name>A0A5M3VP81_9ACTN</name>